<evidence type="ECO:0000256" key="4">
    <source>
        <dbReference type="ARBA" id="ARBA00012458"/>
    </source>
</evidence>
<evidence type="ECO:0000256" key="8">
    <source>
        <dbReference type="ARBA" id="ARBA00022909"/>
    </source>
</evidence>
<reference evidence="11" key="2">
    <citation type="submission" date="2014-07" db="EMBL/GenBank/DDBJ databases">
        <authorList>
            <person name="Chen Z."/>
            <person name="Lei X."/>
            <person name="Zhang J."/>
            <person name="Zhang B."/>
            <person name="Li Y."/>
            <person name="Zhang H."/>
            <person name="Zheng T."/>
        </authorList>
    </citation>
    <scope>NUCLEOTIDE SEQUENCE</scope>
    <source>
        <strain evidence="11">KD52</strain>
    </source>
</reference>
<dbReference type="GO" id="GO:0004156">
    <property type="term" value="F:dihydropteroate synthase activity"/>
    <property type="evidence" value="ECO:0007669"/>
    <property type="project" value="UniProtKB-EC"/>
</dbReference>
<dbReference type="PANTHER" id="PTHR20941">
    <property type="entry name" value="FOLATE SYNTHESIS PROTEINS"/>
    <property type="match status" value="1"/>
</dbReference>
<evidence type="ECO:0000256" key="5">
    <source>
        <dbReference type="ARBA" id="ARBA00022679"/>
    </source>
</evidence>
<dbReference type="UniPathway" id="UPA00077">
    <property type="reaction ID" value="UER00156"/>
</dbReference>
<evidence type="ECO:0000256" key="6">
    <source>
        <dbReference type="ARBA" id="ARBA00022723"/>
    </source>
</evidence>
<dbReference type="EMBL" id="JPOS01000105">
    <property type="protein sequence ID" value="KGE84850.1"/>
    <property type="molecule type" value="Genomic_DNA"/>
</dbReference>
<evidence type="ECO:0000256" key="1">
    <source>
        <dbReference type="ARBA" id="ARBA00000012"/>
    </source>
</evidence>
<dbReference type="Gene3D" id="3.20.20.20">
    <property type="entry name" value="Dihydropteroate synthase-like"/>
    <property type="match status" value="1"/>
</dbReference>
<reference evidence="11 13" key="1">
    <citation type="journal article" date="2014" name="Int. J. Syst. Evol. Microbiol.">
        <title>Phaeodactylibacter xiamenensis gen. nov., sp. nov., a member of the family Saprospiraceae isolated from the marine alga Phaeodactylum tricornutum.</title>
        <authorList>
            <person name="Chen Z.Jr."/>
            <person name="Lei X."/>
            <person name="Lai Q."/>
            <person name="Li Y."/>
            <person name="Zhang B."/>
            <person name="Zhang J."/>
            <person name="Zhang H."/>
            <person name="Yang L."/>
            <person name="Zheng W."/>
            <person name="Tian Y."/>
            <person name="Yu Z."/>
            <person name="Xu H.Jr."/>
            <person name="Zheng T."/>
        </authorList>
    </citation>
    <scope>NUCLEOTIDE SEQUENCE [LARGE SCALE GENOMIC DNA]</scope>
    <source>
        <strain evidence="11 13">KD52</strain>
    </source>
</reference>
<evidence type="ECO:0000313" key="13">
    <source>
        <dbReference type="Proteomes" id="UP000029736"/>
    </source>
</evidence>
<protein>
    <recommendedName>
        <fullName evidence="4 9">Dihydropteroate synthase</fullName>
        <shortName evidence="9">DHPS</shortName>
        <ecNumber evidence="4 9">2.5.1.15</ecNumber>
    </recommendedName>
    <alternativeName>
        <fullName evidence="9">Dihydropteroate pyrophosphorylase</fullName>
    </alternativeName>
</protein>
<evidence type="ECO:0000313" key="11">
    <source>
        <dbReference type="EMBL" id="KGE84779.1"/>
    </source>
</evidence>
<comment type="similarity">
    <text evidence="9">Belongs to the DHPS family.</text>
</comment>
<dbReference type="EC" id="2.5.1.15" evidence="4 9"/>
<dbReference type="PROSITE" id="PS00792">
    <property type="entry name" value="DHPS_1"/>
    <property type="match status" value="1"/>
</dbReference>
<organism evidence="11 13">
    <name type="scientific">Phaeodactylibacter xiamenensis</name>
    <dbReference type="NCBI Taxonomy" id="1524460"/>
    <lineage>
        <taxon>Bacteria</taxon>
        <taxon>Pseudomonadati</taxon>
        <taxon>Bacteroidota</taxon>
        <taxon>Saprospiria</taxon>
        <taxon>Saprospirales</taxon>
        <taxon>Haliscomenobacteraceae</taxon>
        <taxon>Phaeodactylibacter</taxon>
    </lineage>
</organism>
<dbReference type="InterPro" id="IPR006390">
    <property type="entry name" value="DHP_synth_dom"/>
</dbReference>
<proteinExistence type="inferred from homology"/>
<keyword evidence="7 9" id="KW-0460">Magnesium</keyword>
<comment type="catalytic activity">
    <reaction evidence="1">
        <text>(7,8-dihydropterin-6-yl)methyl diphosphate + 4-aminobenzoate = 7,8-dihydropteroate + diphosphate</text>
        <dbReference type="Rhea" id="RHEA:19949"/>
        <dbReference type="ChEBI" id="CHEBI:17836"/>
        <dbReference type="ChEBI" id="CHEBI:17839"/>
        <dbReference type="ChEBI" id="CHEBI:33019"/>
        <dbReference type="ChEBI" id="CHEBI:72950"/>
        <dbReference type="EC" id="2.5.1.15"/>
    </reaction>
</comment>
<dbReference type="NCBIfam" id="TIGR01496">
    <property type="entry name" value="DHPS"/>
    <property type="match status" value="1"/>
</dbReference>
<gene>
    <name evidence="12" type="ORF">IX84_31205</name>
    <name evidence="11" type="ORF">IX84_31985</name>
</gene>
<evidence type="ECO:0000256" key="3">
    <source>
        <dbReference type="ARBA" id="ARBA00004763"/>
    </source>
</evidence>
<dbReference type="PROSITE" id="PS00793">
    <property type="entry name" value="DHPS_2"/>
    <property type="match status" value="1"/>
</dbReference>
<name>A0A098RX49_9BACT</name>
<dbReference type="OrthoDB" id="9811744at2"/>
<keyword evidence="5 9" id="KW-0808">Transferase</keyword>
<dbReference type="Pfam" id="PF00809">
    <property type="entry name" value="Pterin_bind"/>
    <property type="match status" value="1"/>
</dbReference>
<dbReference type="InterPro" id="IPR011005">
    <property type="entry name" value="Dihydropteroate_synth-like_sf"/>
</dbReference>
<dbReference type="GO" id="GO:0005829">
    <property type="term" value="C:cytosol"/>
    <property type="evidence" value="ECO:0007669"/>
    <property type="project" value="TreeGrafter"/>
</dbReference>
<accession>A0A098RX49</accession>
<comment type="function">
    <text evidence="9">Catalyzes the condensation of para-aminobenzoate (pABA) with 6-hydroxymethyl-7,8-dihydropterin diphosphate (DHPt-PP) to form 7,8-dihydropteroate (H2Pte), the immediate precursor of folate derivatives.</text>
</comment>
<dbReference type="SUPFAM" id="SSF51717">
    <property type="entry name" value="Dihydropteroate synthetase-like"/>
    <property type="match status" value="1"/>
</dbReference>
<sequence>MKFHKPKILGIVNITEDSFSDGGLYLDYGKALEKSLKLVEDGASIIDLGAASSNPSSKEVKPQEEIDRLKPVADYLLTKNIPVSIDSFKSTVQQYFLNRNVQYLNDIQGFSHPEIYPEIAKSDCKLIVMHSVQRFGPATVIETKPEKVFNEIIDFFSQRIKSIQNSGISSDRIILDPGMGFFLGSNPESSIHVLKNISQLKGYFNLPILISVSRKSFLGAIVGREVNERTPATLATEIYLSYMGVDYIRTHDVRALNDALKVLEVLNTGV</sequence>
<dbReference type="GO" id="GO:0046656">
    <property type="term" value="P:folic acid biosynthetic process"/>
    <property type="evidence" value="ECO:0007669"/>
    <property type="project" value="UniProtKB-KW"/>
</dbReference>
<dbReference type="AlphaFoldDB" id="A0A098RX49"/>
<dbReference type="GO" id="GO:0046872">
    <property type="term" value="F:metal ion binding"/>
    <property type="evidence" value="ECO:0007669"/>
    <property type="project" value="UniProtKB-KW"/>
</dbReference>
<dbReference type="RefSeq" id="WP_044230153.1">
    <property type="nucleotide sequence ID" value="NZ_JPOS01000105.1"/>
</dbReference>
<dbReference type="InterPro" id="IPR045031">
    <property type="entry name" value="DHP_synth-like"/>
</dbReference>
<keyword evidence="6 9" id="KW-0479">Metal-binding</keyword>
<dbReference type="STRING" id="1524460.IX84_31205"/>
<dbReference type="PROSITE" id="PS50972">
    <property type="entry name" value="PTERIN_BINDING"/>
    <property type="match status" value="1"/>
</dbReference>
<dbReference type="GO" id="GO:0046654">
    <property type="term" value="P:tetrahydrofolate biosynthetic process"/>
    <property type="evidence" value="ECO:0007669"/>
    <property type="project" value="UniProtKB-UniPathway"/>
</dbReference>
<evidence type="ECO:0000313" key="12">
    <source>
        <dbReference type="EMBL" id="KGE84850.1"/>
    </source>
</evidence>
<comment type="cofactor">
    <cofactor evidence="2 9">
        <name>Mg(2+)</name>
        <dbReference type="ChEBI" id="CHEBI:18420"/>
    </cofactor>
</comment>
<feature type="domain" description="Pterin-binding" evidence="10">
    <location>
        <begin position="6"/>
        <end position="261"/>
    </location>
</feature>
<dbReference type="CDD" id="cd00739">
    <property type="entry name" value="DHPS"/>
    <property type="match status" value="1"/>
</dbReference>
<keyword evidence="13" id="KW-1185">Reference proteome</keyword>
<evidence type="ECO:0000256" key="9">
    <source>
        <dbReference type="RuleBase" id="RU361205"/>
    </source>
</evidence>
<dbReference type="EMBL" id="JPOS01000140">
    <property type="protein sequence ID" value="KGE84779.1"/>
    <property type="molecule type" value="Genomic_DNA"/>
</dbReference>
<evidence type="ECO:0000256" key="7">
    <source>
        <dbReference type="ARBA" id="ARBA00022842"/>
    </source>
</evidence>
<evidence type="ECO:0000259" key="10">
    <source>
        <dbReference type="PROSITE" id="PS50972"/>
    </source>
</evidence>
<dbReference type="PANTHER" id="PTHR20941:SF1">
    <property type="entry name" value="FOLIC ACID SYNTHESIS PROTEIN FOL1"/>
    <property type="match status" value="1"/>
</dbReference>
<dbReference type="Proteomes" id="UP000029736">
    <property type="component" value="Unassembled WGS sequence"/>
</dbReference>
<comment type="pathway">
    <text evidence="3 9">Cofactor biosynthesis; tetrahydrofolate biosynthesis; 7,8-dihydrofolate from 2-amino-4-hydroxy-6-hydroxymethyl-7,8-dihydropteridine diphosphate and 4-aminobenzoate: step 1/2.</text>
</comment>
<keyword evidence="8 9" id="KW-0289">Folate biosynthesis</keyword>
<evidence type="ECO:0000256" key="2">
    <source>
        <dbReference type="ARBA" id="ARBA00001946"/>
    </source>
</evidence>
<dbReference type="InterPro" id="IPR000489">
    <property type="entry name" value="Pterin-binding_dom"/>
</dbReference>
<comment type="caution">
    <text evidence="11">The sequence shown here is derived from an EMBL/GenBank/DDBJ whole genome shotgun (WGS) entry which is preliminary data.</text>
</comment>